<evidence type="ECO:0000313" key="1">
    <source>
        <dbReference type="EMBL" id="PZF70739.1"/>
    </source>
</evidence>
<gene>
    <name evidence="2" type="ORF">DN068_11940</name>
    <name evidence="1" type="ORF">DN068_21875</name>
</gene>
<dbReference type="AlphaFoldDB" id="A0A2W2B8F6"/>
<dbReference type="Proteomes" id="UP000248745">
    <property type="component" value="Unassembled WGS sequence"/>
</dbReference>
<name>A0A2W2B8F6_9BACT</name>
<sequence length="136" mass="15706">MRNELLSLYKEKQKNFKSIINSFPEDDLAGPFLMSPGEVYRGQPNRLLIVGQETNGWTSYVDDLEKQMGTYEGFNVGIEYYASPFWNITRKVEKALGNEPYSCAWTNLSKFDLDAGRRYGNMKLPFLKSTEFCSMK</sequence>
<reference evidence="2 3" key="1">
    <citation type="submission" date="2018-06" db="EMBL/GenBank/DDBJ databases">
        <title>Mucibacter soli gen. nov., sp. nov., a new member of the family Chitinophagaceae producing mucin.</title>
        <authorList>
            <person name="Kim M.-K."/>
            <person name="Park S."/>
            <person name="Kim T.-S."/>
            <person name="Joung Y."/>
            <person name="Han J.-H."/>
            <person name="Kim S.B."/>
        </authorList>
    </citation>
    <scope>NUCLEOTIDE SEQUENCE [LARGE SCALE GENOMIC DNA]</scope>
    <source>
        <strain evidence="2 3">R1-15</strain>
    </source>
</reference>
<proteinExistence type="predicted"/>
<dbReference type="EMBL" id="QKTW01000017">
    <property type="protein sequence ID" value="PZF72569.1"/>
    <property type="molecule type" value="Genomic_DNA"/>
</dbReference>
<evidence type="ECO:0000313" key="2">
    <source>
        <dbReference type="EMBL" id="PZF72569.1"/>
    </source>
</evidence>
<evidence type="ECO:0000313" key="3">
    <source>
        <dbReference type="Proteomes" id="UP000248745"/>
    </source>
</evidence>
<organism evidence="2 3">
    <name type="scientific">Taibaiella soli</name>
    <dbReference type="NCBI Taxonomy" id="1649169"/>
    <lineage>
        <taxon>Bacteria</taxon>
        <taxon>Pseudomonadati</taxon>
        <taxon>Bacteroidota</taxon>
        <taxon>Chitinophagia</taxon>
        <taxon>Chitinophagales</taxon>
        <taxon>Chitinophagaceae</taxon>
        <taxon>Taibaiella</taxon>
    </lineage>
</organism>
<dbReference type="OrthoDB" id="307997at2"/>
<keyword evidence="3" id="KW-1185">Reference proteome</keyword>
<dbReference type="RefSeq" id="WP_110999160.1">
    <property type="nucleotide sequence ID" value="NZ_QKTW01000017.1"/>
</dbReference>
<accession>A0A2W2B8F6</accession>
<comment type="caution">
    <text evidence="2">The sequence shown here is derived from an EMBL/GenBank/DDBJ whole genome shotgun (WGS) entry which is preliminary data.</text>
</comment>
<dbReference type="EMBL" id="QKTW01000033">
    <property type="protein sequence ID" value="PZF70739.1"/>
    <property type="molecule type" value="Genomic_DNA"/>
</dbReference>
<protein>
    <submittedName>
        <fullName evidence="2">Uncharacterized protein</fullName>
    </submittedName>
</protein>